<protein>
    <submittedName>
        <fullName evidence="1">Uncharacterized protein</fullName>
    </submittedName>
</protein>
<reference evidence="1" key="1">
    <citation type="submission" date="2020-09" db="EMBL/GenBank/DDBJ databases">
        <title>Genome-Enabled Discovery of Anthraquinone Biosynthesis in Senna tora.</title>
        <authorList>
            <person name="Kang S.-H."/>
            <person name="Pandey R.P."/>
            <person name="Lee C.-M."/>
            <person name="Sim J.-S."/>
            <person name="Jeong J.-T."/>
            <person name="Choi B.-S."/>
            <person name="Jung M."/>
            <person name="Ginzburg D."/>
            <person name="Zhao K."/>
            <person name="Won S.Y."/>
            <person name="Oh T.-J."/>
            <person name="Yu Y."/>
            <person name="Kim N.-H."/>
            <person name="Lee O.R."/>
            <person name="Lee T.-H."/>
            <person name="Bashyal P."/>
            <person name="Kim T.-S."/>
            <person name="Lee W.-H."/>
            <person name="Kawkins C."/>
            <person name="Kim C.-K."/>
            <person name="Kim J.S."/>
            <person name="Ahn B.O."/>
            <person name="Rhee S.Y."/>
            <person name="Sohng J.K."/>
        </authorList>
    </citation>
    <scope>NUCLEOTIDE SEQUENCE</scope>
    <source>
        <tissue evidence="1">Leaf</tissue>
    </source>
</reference>
<dbReference type="EMBL" id="JAAIUW010000001">
    <property type="protein sequence ID" value="KAF7843104.1"/>
    <property type="molecule type" value="Genomic_DNA"/>
</dbReference>
<dbReference type="Proteomes" id="UP000634136">
    <property type="component" value="Unassembled WGS sequence"/>
</dbReference>
<dbReference type="AlphaFoldDB" id="A0A835CI22"/>
<comment type="caution">
    <text evidence="1">The sequence shown here is derived from an EMBL/GenBank/DDBJ whole genome shotgun (WGS) entry which is preliminary data.</text>
</comment>
<evidence type="ECO:0000313" key="1">
    <source>
        <dbReference type="EMBL" id="KAF7843104.1"/>
    </source>
</evidence>
<gene>
    <name evidence="1" type="ORF">G2W53_000009</name>
</gene>
<sequence length="22" mass="2627">MGLLNGVTALHDDWPTWRMEKR</sequence>
<evidence type="ECO:0000313" key="2">
    <source>
        <dbReference type="Proteomes" id="UP000634136"/>
    </source>
</evidence>
<name>A0A835CI22_9FABA</name>
<accession>A0A835CI22</accession>
<organism evidence="1 2">
    <name type="scientific">Senna tora</name>
    <dbReference type="NCBI Taxonomy" id="362788"/>
    <lineage>
        <taxon>Eukaryota</taxon>
        <taxon>Viridiplantae</taxon>
        <taxon>Streptophyta</taxon>
        <taxon>Embryophyta</taxon>
        <taxon>Tracheophyta</taxon>
        <taxon>Spermatophyta</taxon>
        <taxon>Magnoliopsida</taxon>
        <taxon>eudicotyledons</taxon>
        <taxon>Gunneridae</taxon>
        <taxon>Pentapetalae</taxon>
        <taxon>rosids</taxon>
        <taxon>fabids</taxon>
        <taxon>Fabales</taxon>
        <taxon>Fabaceae</taxon>
        <taxon>Caesalpinioideae</taxon>
        <taxon>Cassia clade</taxon>
        <taxon>Senna</taxon>
    </lineage>
</organism>
<proteinExistence type="predicted"/>
<keyword evidence="2" id="KW-1185">Reference proteome</keyword>